<organismHost>
    <name type="scientific">Elephantidae</name>
    <name type="common">elephants</name>
    <dbReference type="NCBI Taxonomy" id="9780"/>
</organismHost>
<sequence length="161" mass="18500">MSVSGWRGGGLTLLAVYIFISNIYGLRLRTFERFANVGENTSFGPVCLYDPCKATWFHNHSLIVNWSIPSVVYSRENLNVWNKTPCTLNVWNVDTKDAGNYTLETTYYDKHHSKYHFVLIVNRTSVDSIHTSEHQISSDVVMLHCRCGIIFILSYVVIYLL</sequence>
<reference evidence="2 3" key="1">
    <citation type="journal article" date="2013" name="J. Virol.">
        <title>Complete Genome Sequences of Elephant Endotheliotropic Herpesviruses 1A and 1B Determined Directly from Fatal Cases.</title>
        <authorList>
            <person name="Wilkie G.S."/>
            <person name="Davison A.J."/>
            <person name="Watson M."/>
            <person name="Kerr K."/>
            <person name="Sanderson S."/>
            <person name="Bouts T."/>
            <person name="Steinbach F."/>
            <person name="Dastjerdi A."/>
        </authorList>
    </citation>
    <scope>NUCLEOTIDE SEQUENCE [LARGE SCALE GENOMIC DNA]</scope>
    <source>
        <strain evidence="2">Emelia</strain>
    </source>
</reference>
<accession>M4JU41</accession>
<dbReference type="InterPro" id="IPR013783">
    <property type="entry name" value="Ig-like_fold"/>
</dbReference>
<keyword evidence="1" id="KW-0472">Membrane</keyword>
<proteinExistence type="predicted"/>
<feature type="transmembrane region" description="Helical" evidence="1">
    <location>
        <begin position="140"/>
        <end position="160"/>
    </location>
</feature>
<organism evidence="2 3">
    <name type="scientific">Elephantid herpesvirus 1</name>
    <name type="common">EIHV-1</name>
    <name type="synonym">Elephant endotheliotropic herpesvirus</name>
    <dbReference type="NCBI Taxonomy" id="146015"/>
    <lineage>
        <taxon>Viruses</taxon>
        <taxon>Duplodnaviria</taxon>
        <taxon>Heunggongvirae</taxon>
        <taxon>Peploviricota</taxon>
        <taxon>Herviviricetes</taxon>
        <taxon>Herpesvirales</taxon>
        <taxon>Orthoherpesviridae</taxon>
        <taxon>Betaherpesvirinae</taxon>
        <taxon>Proboscivirus</taxon>
        <taxon>Proboscivirus elephantidbeta1</taxon>
    </lineage>
</organism>
<keyword evidence="1" id="KW-0812">Transmembrane</keyword>
<dbReference type="EMBL" id="KC462164">
    <property type="protein sequence ID" value="AGE09873.1"/>
    <property type="molecule type" value="Genomic_DNA"/>
</dbReference>
<evidence type="ECO:0000313" key="2">
    <source>
        <dbReference type="EMBL" id="AGE09873.1"/>
    </source>
</evidence>
<dbReference type="InterPro" id="IPR036179">
    <property type="entry name" value="Ig-like_dom_sf"/>
</dbReference>
<dbReference type="Gene3D" id="2.60.40.10">
    <property type="entry name" value="Immunoglobulins"/>
    <property type="match status" value="1"/>
</dbReference>
<gene>
    <name evidence="2" type="primary">EE54</name>
</gene>
<dbReference type="Proteomes" id="UP000169673">
    <property type="component" value="Segment"/>
</dbReference>
<protein>
    <submittedName>
        <fullName evidence="2">Membrane protein EE54</fullName>
    </submittedName>
</protein>
<evidence type="ECO:0000313" key="3">
    <source>
        <dbReference type="Proteomes" id="UP000169673"/>
    </source>
</evidence>
<evidence type="ECO:0000256" key="1">
    <source>
        <dbReference type="SAM" id="Phobius"/>
    </source>
</evidence>
<name>M4JU41_ELHV1</name>
<keyword evidence="1" id="KW-1133">Transmembrane helix</keyword>
<feature type="transmembrane region" description="Helical" evidence="1">
    <location>
        <begin position="6"/>
        <end position="26"/>
    </location>
</feature>
<dbReference type="SUPFAM" id="SSF48726">
    <property type="entry name" value="Immunoglobulin"/>
    <property type="match status" value="1"/>
</dbReference>